<dbReference type="AlphaFoldDB" id="A0A060HIF4"/>
<dbReference type="EMBL" id="CP007536">
    <property type="protein sequence ID" value="AIC15313.1"/>
    <property type="molecule type" value="Genomic_DNA"/>
</dbReference>
<dbReference type="Proteomes" id="UP000027093">
    <property type="component" value="Chromosome"/>
</dbReference>
<evidence type="ECO:0008006" key="4">
    <source>
        <dbReference type="Google" id="ProtNLM"/>
    </source>
</evidence>
<feature type="region of interest" description="Disordered" evidence="1">
    <location>
        <begin position="50"/>
        <end position="82"/>
    </location>
</feature>
<gene>
    <name evidence="2" type="ORF">NVIE_010850</name>
</gene>
<dbReference type="KEGG" id="nvn:NVIE_010850"/>
<organism evidence="2 3">
    <name type="scientific">Nitrososphaera viennensis EN76</name>
    <dbReference type="NCBI Taxonomy" id="926571"/>
    <lineage>
        <taxon>Archaea</taxon>
        <taxon>Nitrososphaerota</taxon>
        <taxon>Nitrososphaeria</taxon>
        <taxon>Nitrososphaerales</taxon>
        <taxon>Nitrososphaeraceae</taxon>
        <taxon>Nitrososphaera</taxon>
    </lineage>
</organism>
<name>A0A060HIF4_9ARCH</name>
<sequence>MFSNSNILENAIAVMRRVALLATITAAAIAAAAGLILAFSSGSSALSNKSADLSPSSLANGNNNKPQDTAAGSNQQQQVASNRSSVEFGDAINLTNNPNDSVYGQVASANDNVYVVWQESVRDPASGRSNNYDIFFKASQDRGETFDGETSNLSRNAGFSEHPQLAASDVNNAVYVVWADNTSGKREILFTKSDDAGRTFGKPRVLSSPGSASSYNQELAASGSSVYLVWQEQATDGGNAIVFRASSNGGNTFADPVTIVQGNSSSVDSRSFPKVAAHGDSVYVAWSSVGSGKGNLQQQGLYFAKSSDSGSTFSPAAKLNKGNEVVGEAQVAAYGDDVHVIWGGLDAVTVANLFYVRSSDGGDTFTDPSSISSLKSPSNVELAIMSEKPQTGGDAGGGADGLEASYSLHVAAQVQMSAGNEEIMFVPNLFGGNIDNNTSTPPSNLSNNSGISECPSISISGNDVFVMWEDLTTGNHEIFLARGKIVS</sequence>
<keyword evidence="3" id="KW-1185">Reference proteome</keyword>
<accession>A0A060HIF4</accession>
<proteinExistence type="predicted"/>
<evidence type="ECO:0000256" key="1">
    <source>
        <dbReference type="SAM" id="MobiDB-lite"/>
    </source>
</evidence>
<dbReference type="InterPro" id="IPR036278">
    <property type="entry name" value="Sialidase_sf"/>
</dbReference>
<evidence type="ECO:0000313" key="3">
    <source>
        <dbReference type="Proteomes" id="UP000027093"/>
    </source>
</evidence>
<protein>
    <recommendedName>
        <fullName evidence="4">Exo-alpha-sialidase</fullName>
    </recommendedName>
</protein>
<dbReference type="SUPFAM" id="SSF50939">
    <property type="entry name" value="Sialidases"/>
    <property type="match status" value="1"/>
</dbReference>
<reference evidence="2 3" key="1">
    <citation type="journal article" date="2014" name="Int. J. Syst. Evol. Microbiol.">
        <title>Nitrososphaera viennensis gen. nov., sp. nov., an aerobic and mesophilic, ammonia-oxidizing archaeon from soil and a member of the archaeal phylum Thaumarchaeota.</title>
        <authorList>
            <person name="Stieglmeier M."/>
            <person name="Klingl A."/>
            <person name="Alves R.J."/>
            <person name="Rittmann S.K."/>
            <person name="Melcher M."/>
            <person name="Leisch N."/>
            <person name="Schleper C."/>
        </authorList>
    </citation>
    <scope>NUCLEOTIDE SEQUENCE [LARGE SCALE GENOMIC DNA]</scope>
    <source>
        <strain evidence="2">EN76</strain>
    </source>
</reference>
<evidence type="ECO:0000313" key="2">
    <source>
        <dbReference type="EMBL" id="AIC15313.1"/>
    </source>
</evidence>
<dbReference type="STRING" id="926571.NVIE_010850"/>
<dbReference type="HOGENOM" id="CLU_559765_0_0_2"/>
<dbReference type="Gene3D" id="2.120.10.10">
    <property type="match status" value="2"/>
</dbReference>
<dbReference type="CDD" id="cd15482">
    <property type="entry name" value="Sialidase_non-viral"/>
    <property type="match status" value="1"/>
</dbReference>